<dbReference type="InterPro" id="IPR038584">
    <property type="entry name" value="Ribosomal_bL33_sf"/>
</dbReference>
<dbReference type="PANTHER" id="PTHR47037:SF1">
    <property type="entry name" value="LARGE RIBOSOMAL SUBUNIT PROTEIN BL33M"/>
    <property type="match status" value="1"/>
</dbReference>
<sequence>MFLTRVLQAKAKAKYILVSLKSTASDHFYCVIRDRFLEKIECVKFDPIVQDKVLYVEGKKIRSMYNYQPKKTRKPQPCLTEL</sequence>
<evidence type="ECO:0000256" key="4">
    <source>
        <dbReference type="ARBA" id="ARBA00023128"/>
    </source>
</evidence>
<proteinExistence type="inferred from homology"/>
<dbReference type="OrthoDB" id="275534at2759"/>
<evidence type="ECO:0000256" key="3">
    <source>
        <dbReference type="ARBA" id="ARBA00022980"/>
    </source>
</evidence>
<protein>
    <recommendedName>
        <fullName evidence="6">Large ribosomal subunit protein bL33m</fullName>
    </recommendedName>
    <alternativeName>
        <fullName evidence="7">39S ribosomal protein L33, mitochondrial</fullName>
    </alternativeName>
</protein>
<accession>A0A7R8ZQ76</accession>
<evidence type="ECO:0000256" key="1">
    <source>
        <dbReference type="ARBA" id="ARBA00004173"/>
    </source>
</evidence>
<keyword evidence="5" id="KW-0687">Ribonucleoprotein</keyword>
<dbReference type="GO" id="GO:1990904">
    <property type="term" value="C:ribonucleoprotein complex"/>
    <property type="evidence" value="ECO:0007669"/>
    <property type="project" value="UniProtKB-KW"/>
</dbReference>
<dbReference type="EMBL" id="OB662474">
    <property type="protein sequence ID" value="CAD7230113.1"/>
    <property type="molecule type" value="Genomic_DNA"/>
</dbReference>
<evidence type="ECO:0000256" key="5">
    <source>
        <dbReference type="ARBA" id="ARBA00023274"/>
    </source>
</evidence>
<evidence type="ECO:0000256" key="6">
    <source>
        <dbReference type="ARBA" id="ARBA00035275"/>
    </source>
</evidence>
<dbReference type="InterPro" id="IPR011332">
    <property type="entry name" value="Ribosomal_zn-bd"/>
</dbReference>
<keyword evidence="4" id="KW-0496">Mitochondrion</keyword>
<dbReference type="GO" id="GO:0006412">
    <property type="term" value="P:translation"/>
    <property type="evidence" value="ECO:0007669"/>
    <property type="project" value="InterPro"/>
</dbReference>
<dbReference type="PANTHER" id="PTHR47037">
    <property type="entry name" value="39S RIBOSOMAL PROTEIN L33, MITOCHONDRIAL"/>
    <property type="match status" value="1"/>
</dbReference>
<comment type="similarity">
    <text evidence="2">Belongs to the bacterial ribosomal protein bL33 family.</text>
</comment>
<gene>
    <name evidence="8" type="ORF">CTOB1V02_LOCUS7976</name>
</gene>
<evidence type="ECO:0000256" key="2">
    <source>
        <dbReference type="ARBA" id="ARBA00007596"/>
    </source>
</evidence>
<dbReference type="InterPro" id="IPR052008">
    <property type="entry name" value="Mitoribosomal_protein_bL33"/>
</dbReference>
<reference evidence="8" key="1">
    <citation type="submission" date="2020-11" db="EMBL/GenBank/DDBJ databases">
        <authorList>
            <person name="Tran Van P."/>
        </authorList>
    </citation>
    <scope>NUCLEOTIDE SEQUENCE</scope>
</reference>
<organism evidence="8">
    <name type="scientific">Cyprideis torosa</name>
    <dbReference type="NCBI Taxonomy" id="163714"/>
    <lineage>
        <taxon>Eukaryota</taxon>
        <taxon>Metazoa</taxon>
        <taxon>Ecdysozoa</taxon>
        <taxon>Arthropoda</taxon>
        <taxon>Crustacea</taxon>
        <taxon>Oligostraca</taxon>
        <taxon>Ostracoda</taxon>
        <taxon>Podocopa</taxon>
        <taxon>Podocopida</taxon>
        <taxon>Cytherocopina</taxon>
        <taxon>Cytheroidea</taxon>
        <taxon>Cytherideidae</taxon>
        <taxon>Cyprideis</taxon>
    </lineage>
</organism>
<comment type="subcellular location">
    <subcellularLocation>
        <location evidence="1">Mitochondrion</location>
    </subcellularLocation>
</comment>
<keyword evidence="3" id="KW-0689">Ribosomal protein</keyword>
<evidence type="ECO:0000313" key="8">
    <source>
        <dbReference type="EMBL" id="CAD7230113.1"/>
    </source>
</evidence>
<evidence type="ECO:0000256" key="7">
    <source>
        <dbReference type="ARBA" id="ARBA00035436"/>
    </source>
</evidence>
<dbReference type="AlphaFoldDB" id="A0A7R8ZQ76"/>
<dbReference type="Gene3D" id="2.20.28.120">
    <property type="entry name" value="Ribosomal protein L33"/>
    <property type="match status" value="1"/>
</dbReference>
<name>A0A7R8ZQ76_9CRUS</name>
<dbReference type="GO" id="GO:0005840">
    <property type="term" value="C:ribosome"/>
    <property type="evidence" value="ECO:0007669"/>
    <property type="project" value="UniProtKB-KW"/>
</dbReference>
<dbReference type="SUPFAM" id="SSF57829">
    <property type="entry name" value="Zn-binding ribosomal proteins"/>
    <property type="match status" value="1"/>
</dbReference>
<dbReference type="GO" id="GO:0005739">
    <property type="term" value="C:mitochondrion"/>
    <property type="evidence" value="ECO:0007669"/>
    <property type="project" value="UniProtKB-SubCell"/>
</dbReference>